<dbReference type="AlphaFoldDB" id="A0A8S1HMP4"/>
<dbReference type="EMBL" id="CAJGYM010000073">
    <property type="protein sequence ID" value="CAD6196500.1"/>
    <property type="molecule type" value="Genomic_DNA"/>
</dbReference>
<reference evidence="2" key="1">
    <citation type="submission" date="2020-10" db="EMBL/GenBank/DDBJ databases">
        <authorList>
            <person name="Kikuchi T."/>
        </authorList>
    </citation>
    <scope>NUCLEOTIDE SEQUENCE</scope>
    <source>
        <strain evidence="2">NKZ352</strain>
    </source>
</reference>
<protein>
    <submittedName>
        <fullName evidence="2">Uncharacterized protein</fullName>
    </submittedName>
</protein>
<gene>
    <name evidence="2" type="ORF">CAUJ_LOCUS12414</name>
</gene>
<feature type="compositionally biased region" description="Low complexity" evidence="1">
    <location>
        <begin position="233"/>
        <end position="253"/>
    </location>
</feature>
<evidence type="ECO:0000256" key="1">
    <source>
        <dbReference type="SAM" id="MobiDB-lite"/>
    </source>
</evidence>
<evidence type="ECO:0000313" key="2">
    <source>
        <dbReference type="EMBL" id="CAD6196500.1"/>
    </source>
</evidence>
<accession>A0A8S1HMP4</accession>
<feature type="region of interest" description="Disordered" evidence="1">
    <location>
        <begin position="230"/>
        <end position="305"/>
    </location>
</feature>
<evidence type="ECO:0000313" key="3">
    <source>
        <dbReference type="Proteomes" id="UP000835052"/>
    </source>
</evidence>
<name>A0A8S1HMP4_9PELO</name>
<organism evidence="2 3">
    <name type="scientific">Caenorhabditis auriculariae</name>
    <dbReference type="NCBI Taxonomy" id="2777116"/>
    <lineage>
        <taxon>Eukaryota</taxon>
        <taxon>Metazoa</taxon>
        <taxon>Ecdysozoa</taxon>
        <taxon>Nematoda</taxon>
        <taxon>Chromadorea</taxon>
        <taxon>Rhabditida</taxon>
        <taxon>Rhabditina</taxon>
        <taxon>Rhabditomorpha</taxon>
        <taxon>Rhabditoidea</taxon>
        <taxon>Rhabditidae</taxon>
        <taxon>Peloderinae</taxon>
        <taxon>Caenorhabditis</taxon>
    </lineage>
</organism>
<proteinExistence type="predicted"/>
<keyword evidence="3" id="KW-1185">Reference proteome</keyword>
<dbReference type="Proteomes" id="UP000835052">
    <property type="component" value="Unassembled WGS sequence"/>
</dbReference>
<comment type="caution">
    <text evidence="2">The sequence shown here is derived from an EMBL/GenBank/DDBJ whole genome shotgun (WGS) entry which is preliminary data.</text>
</comment>
<sequence>MAGRGDNCYRPVPFESDTEAILKKTLEKEVLPISVMNLIRRAEFVSRVSLGIPYGRESKFIRDLLEFRLVDYEIIELRTSTLTLEYVAEKGMEGLPKALNLARDHDLNEWVVEKLERLVTSTSYKTGPTFETIWSQIPLGSLVDGVFRPVLIANCVINDPKKRFSIASNPRNEFKYDKNNVNPINVDMVNALIRQGAVIWRNKAPENGRIPASADRPRREVSWTDSGFESAWAGSGSERAGPRSARASPSSSHSGRRQNGQVRPLSLIEKDQLGGSFSGSQKDPNPGPNIDSAQDHYPLHHAASC</sequence>